<evidence type="ECO:0000313" key="2">
    <source>
        <dbReference type="Proteomes" id="UP000321408"/>
    </source>
</evidence>
<gene>
    <name evidence="1" type="ORF">DSAG12_02797</name>
</gene>
<evidence type="ECO:0000313" key="1">
    <source>
        <dbReference type="EMBL" id="QEE16966.1"/>
    </source>
</evidence>
<dbReference type="RefSeq" id="WP_147663889.1">
    <property type="nucleotide sequence ID" value="NZ_CP042905.2"/>
</dbReference>
<dbReference type="Proteomes" id="UP000321408">
    <property type="component" value="Chromosome"/>
</dbReference>
<accession>A0A5B9DE08</accession>
<proteinExistence type="predicted"/>
<dbReference type="KEGG" id="psyt:DSAG12_02797"/>
<dbReference type="AlphaFoldDB" id="A0A5B9DE08"/>
<sequence length="333" mass="39697">MNLFNGQEKITLKAQLDMLSLKPQIQIDIRNLDSSKIHNIVCYPKFYSKIVSIAKNIPIKSEIFPNRTEKIYIPISFDKEASLEIQFSCIFSNLENKLYYHESKLFSFYLRHNSNKKRNNASEFLNILTEFSKTTKEIEYHGQKEDLQLIFENSFHNLNIQQLKNDIRTKLENSKLYFYRLDYESSTFFSEIIFNVKKKKLTFTIWAKNLTQSEYWAKKVFSNFLKEREQINQLRNLYSNKVSASYHIGRDSGTLINLIEVDWYNLPDIISKLNDISTELTKFKEFSQYQSEIKNFKKKLKEIKKIDDLEPNLKEEFINSIKSWGHAIEKQYN</sequence>
<keyword evidence="2" id="KW-1185">Reference proteome</keyword>
<reference evidence="1 2" key="2">
    <citation type="journal article" date="2024" name="Int. J. Syst. Evol. Microbiol.">
        <title>Promethearchaeum syntrophicum gen. nov., sp. nov., an anaerobic, obligately syntrophic archaeon, the first isolate of the lineage 'Asgard' archaea, and proposal of the new archaeal phylum Promethearchaeota phyl. nov. and kingdom Promethearchaeati regn. nov.</title>
        <authorList>
            <person name="Imachi H."/>
            <person name="Nobu M.K."/>
            <person name="Kato S."/>
            <person name="Takaki Y."/>
            <person name="Miyazaki M."/>
            <person name="Miyata M."/>
            <person name="Ogawara M."/>
            <person name="Saito Y."/>
            <person name="Sakai S."/>
            <person name="Tahara Y.O."/>
            <person name="Takano Y."/>
            <person name="Tasumi E."/>
            <person name="Uematsu K."/>
            <person name="Yoshimura T."/>
            <person name="Itoh T."/>
            <person name="Ohkuma M."/>
            <person name="Takai K."/>
        </authorList>
    </citation>
    <scope>NUCLEOTIDE SEQUENCE [LARGE SCALE GENOMIC DNA]</scope>
    <source>
        <strain evidence="1 2">MK-D1</strain>
    </source>
</reference>
<protein>
    <submittedName>
        <fullName evidence="1">Uncharacterized protein</fullName>
    </submittedName>
</protein>
<reference evidence="1 2" key="1">
    <citation type="journal article" date="2020" name="Nature">
        <title>Isolation of an archaeon at the prokaryote-eukaryote interface.</title>
        <authorList>
            <person name="Imachi H."/>
            <person name="Nobu M.K."/>
            <person name="Nakahara N."/>
            <person name="Morono Y."/>
            <person name="Ogawara M."/>
            <person name="Takaki Y."/>
            <person name="Takano Y."/>
            <person name="Uematsu K."/>
            <person name="Ikuta T."/>
            <person name="Ito M."/>
            <person name="Matsui Y."/>
            <person name="Miyazaki M."/>
            <person name="Murata K."/>
            <person name="Saito Y."/>
            <person name="Sakai S."/>
            <person name="Song C."/>
            <person name="Tasumi E."/>
            <person name="Yamanaka Y."/>
            <person name="Yamaguchi T."/>
            <person name="Kamagata Y."/>
            <person name="Tamaki H."/>
            <person name="Takai K."/>
        </authorList>
    </citation>
    <scope>NUCLEOTIDE SEQUENCE [LARGE SCALE GENOMIC DNA]</scope>
    <source>
        <strain evidence="1 2">MK-D1</strain>
    </source>
</reference>
<dbReference type="GeneID" id="41330776"/>
<dbReference type="EMBL" id="CP042905">
    <property type="protein sequence ID" value="QEE16966.1"/>
    <property type="molecule type" value="Genomic_DNA"/>
</dbReference>
<organism evidence="1 2">
    <name type="scientific">Promethearchaeum syntrophicum</name>
    <dbReference type="NCBI Taxonomy" id="2594042"/>
    <lineage>
        <taxon>Archaea</taxon>
        <taxon>Promethearchaeati</taxon>
        <taxon>Promethearchaeota</taxon>
        <taxon>Promethearchaeia</taxon>
        <taxon>Promethearchaeales</taxon>
        <taxon>Promethearchaeaceae</taxon>
        <taxon>Promethearchaeum</taxon>
    </lineage>
</organism>
<name>A0A5B9DE08_9ARCH</name>